<sequence length="343" mass="36526">MTSDPPQGDHASLEQTLPTRGLRTGHRLTELGLGAAQFGNLFTETTDDEAHRAVAAATGEGIRYFDTAPHYGLGLSERRLGGALHAATRRGVVISSKVGRLLVDSPDTSHLLDDDGFVVPATKRRVWDFSRDGILRSVEESLARLGTDRLDIAYLHDPDDHWEPASSSGIAALAGLRDQGVVGAIGAGMNQAAMLAEFVRRTDVDVVMVAGRFTLLDQSALHDLLPVAVARGVGVVAAAVYNSGLLSTKVVDGTATYDYGAAPRGIVERAARIAGVCERHGVELPAAAVQYPLRHPAVVSVVTGMRTEEHVRSNVARYRADIPEALWEELHITGLAPDPARAS</sequence>
<dbReference type="Pfam" id="PF00248">
    <property type="entry name" value="Aldo_ket_red"/>
    <property type="match status" value="1"/>
</dbReference>
<dbReference type="InterPro" id="IPR036812">
    <property type="entry name" value="NAD(P)_OxRdtase_dom_sf"/>
</dbReference>
<keyword evidence="4" id="KW-1185">Reference proteome</keyword>
<dbReference type="CDD" id="cd19162">
    <property type="entry name" value="AKR_FDH"/>
    <property type="match status" value="1"/>
</dbReference>
<evidence type="ECO:0000313" key="3">
    <source>
        <dbReference type="EMBL" id="SNT45185.1"/>
    </source>
</evidence>
<reference evidence="3 4" key="1">
    <citation type="submission" date="2017-06" db="EMBL/GenBank/DDBJ databases">
        <authorList>
            <person name="Kim H.J."/>
            <person name="Triplett B.A."/>
        </authorList>
    </citation>
    <scope>NUCLEOTIDE SEQUENCE [LARGE SCALE GENOMIC DNA]</scope>
    <source>
        <strain evidence="3 4">CGMCC 4.1858</strain>
    </source>
</reference>
<gene>
    <name evidence="3" type="ORF">SAMN05216252_126111</name>
</gene>
<dbReference type="EMBL" id="FZOF01000026">
    <property type="protein sequence ID" value="SNT45185.1"/>
    <property type="molecule type" value="Genomic_DNA"/>
</dbReference>
<name>A0A239MRA7_9ACTN</name>
<evidence type="ECO:0000256" key="1">
    <source>
        <dbReference type="SAM" id="MobiDB-lite"/>
    </source>
</evidence>
<proteinExistence type="predicted"/>
<dbReference type="SUPFAM" id="SSF51430">
    <property type="entry name" value="NAD(P)-linked oxidoreductase"/>
    <property type="match status" value="1"/>
</dbReference>
<dbReference type="InterPro" id="IPR023210">
    <property type="entry name" value="NADP_OxRdtase_dom"/>
</dbReference>
<dbReference type="AlphaFoldDB" id="A0A239MRA7"/>
<feature type="domain" description="NADP-dependent oxidoreductase" evidence="2">
    <location>
        <begin position="30"/>
        <end position="324"/>
    </location>
</feature>
<dbReference type="GO" id="GO:0016491">
    <property type="term" value="F:oxidoreductase activity"/>
    <property type="evidence" value="ECO:0007669"/>
    <property type="project" value="InterPro"/>
</dbReference>
<dbReference type="Gene3D" id="3.20.20.100">
    <property type="entry name" value="NADP-dependent oxidoreductase domain"/>
    <property type="match status" value="1"/>
</dbReference>
<organism evidence="3 4">
    <name type="scientific">Actinacidiphila glaucinigra</name>
    <dbReference type="NCBI Taxonomy" id="235986"/>
    <lineage>
        <taxon>Bacteria</taxon>
        <taxon>Bacillati</taxon>
        <taxon>Actinomycetota</taxon>
        <taxon>Actinomycetes</taxon>
        <taxon>Kitasatosporales</taxon>
        <taxon>Streptomycetaceae</taxon>
        <taxon>Actinacidiphila</taxon>
    </lineage>
</organism>
<dbReference type="PANTHER" id="PTHR42686:SF1">
    <property type="entry name" value="GH17980P-RELATED"/>
    <property type="match status" value="1"/>
</dbReference>
<feature type="region of interest" description="Disordered" evidence="1">
    <location>
        <begin position="1"/>
        <end position="21"/>
    </location>
</feature>
<dbReference type="InterPro" id="IPR044477">
    <property type="entry name" value="FDH-like"/>
</dbReference>
<dbReference type="InterPro" id="IPR020471">
    <property type="entry name" value="AKR"/>
</dbReference>
<dbReference type="Proteomes" id="UP000198280">
    <property type="component" value="Unassembled WGS sequence"/>
</dbReference>
<accession>A0A239MRA7</accession>
<dbReference type="GO" id="GO:0005829">
    <property type="term" value="C:cytosol"/>
    <property type="evidence" value="ECO:0007669"/>
    <property type="project" value="TreeGrafter"/>
</dbReference>
<evidence type="ECO:0000259" key="2">
    <source>
        <dbReference type="Pfam" id="PF00248"/>
    </source>
</evidence>
<dbReference type="PANTHER" id="PTHR42686">
    <property type="entry name" value="GH17980P-RELATED"/>
    <property type="match status" value="1"/>
</dbReference>
<protein>
    <submittedName>
        <fullName evidence="3">D-threo-aldose 1-dehydrogenase</fullName>
    </submittedName>
</protein>
<evidence type="ECO:0000313" key="4">
    <source>
        <dbReference type="Proteomes" id="UP000198280"/>
    </source>
</evidence>